<reference evidence="1" key="1">
    <citation type="submission" date="2014-11" db="EMBL/GenBank/DDBJ databases">
        <authorList>
            <person name="Amaro Gonzalez C."/>
        </authorList>
    </citation>
    <scope>NUCLEOTIDE SEQUENCE</scope>
</reference>
<proteinExistence type="predicted"/>
<name>A0A0E9WM24_ANGAN</name>
<dbReference type="EMBL" id="GBXM01017241">
    <property type="protein sequence ID" value="JAH91336.1"/>
    <property type="molecule type" value="Transcribed_RNA"/>
</dbReference>
<reference evidence="1" key="2">
    <citation type="journal article" date="2015" name="Fish Shellfish Immunol.">
        <title>Early steps in the European eel (Anguilla anguilla)-Vibrio vulnificus interaction in the gills: Role of the RtxA13 toxin.</title>
        <authorList>
            <person name="Callol A."/>
            <person name="Pajuelo D."/>
            <person name="Ebbesson L."/>
            <person name="Teles M."/>
            <person name="MacKenzie S."/>
            <person name="Amaro C."/>
        </authorList>
    </citation>
    <scope>NUCLEOTIDE SEQUENCE</scope>
</reference>
<dbReference type="AlphaFoldDB" id="A0A0E9WM24"/>
<sequence>MFTSIACLPVLMACLFEKQLCSDGILEGLSDNLATFHSECSRSLL</sequence>
<protein>
    <submittedName>
        <fullName evidence="1">Uncharacterized protein</fullName>
    </submittedName>
</protein>
<evidence type="ECO:0000313" key="1">
    <source>
        <dbReference type="EMBL" id="JAH91336.1"/>
    </source>
</evidence>
<organism evidence="1">
    <name type="scientific">Anguilla anguilla</name>
    <name type="common">European freshwater eel</name>
    <name type="synonym">Muraena anguilla</name>
    <dbReference type="NCBI Taxonomy" id="7936"/>
    <lineage>
        <taxon>Eukaryota</taxon>
        <taxon>Metazoa</taxon>
        <taxon>Chordata</taxon>
        <taxon>Craniata</taxon>
        <taxon>Vertebrata</taxon>
        <taxon>Euteleostomi</taxon>
        <taxon>Actinopterygii</taxon>
        <taxon>Neopterygii</taxon>
        <taxon>Teleostei</taxon>
        <taxon>Anguilliformes</taxon>
        <taxon>Anguillidae</taxon>
        <taxon>Anguilla</taxon>
    </lineage>
</organism>
<accession>A0A0E9WM24</accession>